<dbReference type="OrthoDB" id="186739at2759"/>
<dbReference type="EMBL" id="JAFCMP010000555">
    <property type="protein sequence ID" value="KAG5175043.1"/>
    <property type="molecule type" value="Genomic_DNA"/>
</dbReference>
<dbReference type="Pfam" id="PF00856">
    <property type="entry name" value="SET"/>
    <property type="match status" value="1"/>
</dbReference>
<feature type="non-terminal residue" evidence="2">
    <location>
        <position position="1"/>
    </location>
</feature>
<organism evidence="2 3">
    <name type="scientific">Tribonema minus</name>
    <dbReference type="NCBI Taxonomy" id="303371"/>
    <lineage>
        <taxon>Eukaryota</taxon>
        <taxon>Sar</taxon>
        <taxon>Stramenopiles</taxon>
        <taxon>Ochrophyta</taxon>
        <taxon>PX clade</taxon>
        <taxon>Xanthophyceae</taxon>
        <taxon>Tribonematales</taxon>
        <taxon>Tribonemataceae</taxon>
        <taxon>Tribonema</taxon>
    </lineage>
</organism>
<dbReference type="PANTHER" id="PTHR12197:SF251">
    <property type="entry name" value="EG:BACR7C10.4 PROTEIN"/>
    <property type="match status" value="1"/>
</dbReference>
<dbReference type="AlphaFoldDB" id="A0A836C7V2"/>
<dbReference type="InterPro" id="IPR001214">
    <property type="entry name" value="SET_dom"/>
</dbReference>
<feature type="non-terminal residue" evidence="2">
    <location>
        <position position="244"/>
    </location>
</feature>
<proteinExistence type="predicted"/>
<dbReference type="InterPro" id="IPR046341">
    <property type="entry name" value="SET_dom_sf"/>
</dbReference>
<dbReference type="GO" id="GO:0005634">
    <property type="term" value="C:nucleus"/>
    <property type="evidence" value="ECO:0007669"/>
    <property type="project" value="TreeGrafter"/>
</dbReference>
<dbReference type="Proteomes" id="UP000664859">
    <property type="component" value="Unassembled WGS sequence"/>
</dbReference>
<accession>A0A836C7V2</accession>
<dbReference type="Gene3D" id="1.10.220.160">
    <property type="match status" value="1"/>
</dbReference>
<comment type="caution">
    <text evidence="2">The sequence shown here is derived from an EMBL/GenBank/DDBJ whole genome shotgun (WGS) entry which is preliminary data.</text>
</comment>
<dbReference type="PROSITE" id="PS50280">
    <property type="entry name" value="SET"/>
    <property type="match status" value="1"/>
</dbReference>
<dbReference type="SUPFAM" id="SSF82199">
    <property type="entry name" value="SET domain"/>
    <property type="match status" value="1"/>
</dbReference>
<name>A0A836C7V2_9STRA</name>
<sequence length="244" mass="26842">RPGMGRVLQATKDLSPGELILVEEPLISWVNGKIAECVSKIQKMSTQQRQQLMDMYHLKYGEKARFDSCEARMEEYRALARMVPQACLIPDDAPDEHQDAGPPWAATYEALNVMKLNTHCISSLPWEMQEVDDVQRMLPQGAPRVTRVALFPLASKAAHSCVPNCVWTTQNPYGHISYFAARPIAAGDAITMSYVAPASAAPTLERWANTAFSKDFICTCPQCSGPDATRAVKCAHCADGVAMP</sequence>
<keyword evidence="3" id="KW-1185">Reference proteome</keyword>
<protein>
    <recommendedName>
        <fullName evidence="1">SET domain-containing protein</fullName>
    </recommendedName>
</protein>
<evidence type="ECO:0000313" key="2">
    <source>
        <dbReference type="EMBL" id="KAG5175043.1"/>
    </source>
</evidence>
<dbReference type="PANTHER" id="PTHR12197">
    <property type="entry name" value="HISTONE-LYSINE N-METHYLTRANSFERASE SMYD"/>
    <property type="match status" value="1"/>
</dbReference>
<gene>
    <name evidence="2" type="ORF">JKP88DRAFT_142912</name>
</gene>
<evidence type="ECO:0000313" key="3">
    <source>
        <dbReference type="Proteomes" id="UP000664859"/>
    </source>
</evidence>
<reference evidence="2" key="1">
    <citation type="submission" date="2021-02" db="EMBL/GenBank/DDBJ databases">
        <title>First Annotated Genome of the Yellow-green Alga Tribonema minus.</title>
        <authorList>
            <person name="Mahan K.M."/>
        </authorList>
    </citation>
    <scope>NUCLEOTIDE SEQUENCE</scope>
    <source>
        <strain evidence="2">UTEX B ZZ1240</strain>
    </source>
</reference>
<evidence type="ECO:0000259" key="1">
    <source>
        <dbReference type="PROSITE" id="PS50280"/>
    </source>
</evidence>
<dbReference type="InterPro" id="IPR050869">
    <property type="entry name" value="H3K4_H4K5_MeTrfase"/>
</dbReference>
<dbReference type="Gene3D" id="2.170.270.10">
    <property type="entry name" value="SET domain"/>
    <property type="match status" value="1"/>
</dbReference>
<feature type="domain" description="SET" evidence="1">
    <location>
        <begin position="1"/>
        <end position="195"/>
    </location>
</feature>